<gene>
    <name evidence="7" type="ORF">SAMN04515678_101390</name>
</gene>
<evidence type="ECO:0000256" key="3">
    <source>
        <dbReference type="ARBA" id="ARBA00022729"/>
    </source>
</evidence>
<protein>
    <submittedName>
        <fullName evidence="7">Amino acid ABC transporter substrate-binding protein, PAAT family</fullName>
    </submittedName>
</protein>
<dbReference type="Pfam" id="PF00497">
    <property type="entry name" value="SBP_bac_3"/>
    <property type="match status" value="1"/>
</dbReference>
<dbReference type="PROSITE" id="PS01039">
    <property type="entry name" value="SBP_BACTERIAL_3"/>
    <property type="match status" value="1"/>
</dbReference>
<dbReference type="GO" id="GO:0030313">
    <property type="term" value="C:cell envelope"/>
    <property type="evidence" value="ECO:0007669"/>
    <property type="project" value="UniProtKB-SubCell"/>
</dbReference>
<proteinExistence type="inferred from homology"/>
<dbReference type="SUPFAM" id="SSF53850">
    <property type="entry name" value="Periplasmic binding protein-like II"/>
    <property type="match status" value="1"/>
</dbReference>
<dbReference type="AlphaFoldDB" id="A0A1I1SXY5"/>
<evidence type="ECO:0000256" key="5">
    <source>
        <dbReference type="SAM" id="SignalP"/>
    </source>
</evidence>
<keyword evidence="8" id="KW-1185">Reference proteome</keyword>
<dbReference type="EMBL" id="FOMS01000001">
    <property type="protein sequence ID" value="SFD51304.1"/>
    <property type="molecule type" value="Genomic_DNA"/>
</dbReference>
<dbReference type="InterPro" id="IPR018313">
    <property type="entry name" value="SBP_3_CS"/>
</dbReference>
<name>A0A1I1SXY5_9RHOB</name>
<evidence type="ECO:0000256" key="2">
    <source>
        <dbReference type="ARBA" id="ARBA00010333"/>
    </source>
</evidence>
<organism evidence="7 8">
    <name type="scientific">Roseivivax sediminis</name>
    <dbReference type="NCBI Taxonomy" id="936889"/>
    <lineage>
        <taxon>Bacteria</taxon>
        <taxon>Pseudomonadati</taxon>
        <taxon>Pseudomonadota</taxon>
        <taxon>Alphaproteobacteria</taxon>
        <taxon>Rhodobacterales</taxon>
        <taxon>Roseobacteraceae</taxon>
        <taxon>Roseivivax</taxon>
    </lineage>
</organism>
<evidence type="ECO:0000259" key="6">
    <source>
        <dbReference type="SMART" id="SM00062"/>
    </source>
</evidence>
<accession>A0A1I1SXY5</accession>
<feature type="signal peptide" evidence="5">
    <location>
        <begin position="1"/>
        <end position="28"/>
    </location>
</feature>
<dbReference type="SMART" id="SM00062">
    <property type="entry name" value="PBPb"/>
    <property type="match status" value="1"/>
</dbReference>
<reference evidence="7 8" key="1">
    <citation type="submission" date="2016-10" db="EMBL/GenBank/DDBJ databases">
        <authorList>
            <person name="Varghese N."/>
            <person name="Submissions S."/>
        </authorList>
    </citation>
    <scope>NUCLEOTIDE SEQUENCE [LARGE SCALE GENOMIC DNA]</scope>
    <source>
        <strain evidence="8">YIM D21,KCTC 23444,ACCC 10710</strain>
    </source>
</reference>
<evidence type="ECO:0000256" key="1">
    <source>
        <dbReference type="ARBA" id="ARBA00004196"/>
    </source>
</evidence>
<dbReference type="Gene3D" id="3.40.190.10">
    <property type="entry name" value="Periplasmic binding protein-like II"/>
    <property type="match status" value="2"/>
</dbReference>
<dbReference type="PANTHER" id="PTHR35936:SF17">
    <property type="entry name" value="ARGININE-BINDING EXTRACELLULAR PROTEIN ARTP"/>
    <property type="match status" value="1"/>
</dbReference>
<evidence type="ECO:0000256" key="4">
    <source>
        <dbReference type="RuleBase" id="RU003744"/>
    </source>
</evidence>
<comment type="similarity">
    <text evidence="2 4">Belongs to the bacterial solute-binding protein 3 family.</text>
</comment>
<evidence type="ECO:0000313" key="8">
    <source>
        <dbReference type="Proteomes" id="UP000325289"/>
    </source>
</evidence>
<feature type="domain" description="Solute-binding protein family 3/N-terminal" evidence="6">
    <location>
        <begin position="55"/>
        <end position="286"/>
    </location>
</feature>
<dbReference type="Proteomes" id="UP000325289">
    <property type="component" value="Unassembled WGS sequence"/>
</dbReference>
<dbReference type="InterPro" id="IPR001638">
    <property type="entry name" value="Solute-binding_3/MltF_N"/>
</dbReference>
<sequence>MTSFFRLRCRYSAALVAVSVHIPVASLAQVFDRSGLEAVPELAERVPEKIAERGILVGGADNAYAPWEFLAGDDGQSPQGIDIDVGRAIAKTLGLEYESRTAAFPSILPALGSKYDIGLNAFSITNERMKVVNFVSYSDTQGLWVVRAGNPTGFDPADYCGAKVAIMSGTYYEKHLDLDNQACLDAGKPAIEKLPFSVQTEAITRVAAGGADATATGGGTAAYAVKQSGGRLENLEPVEPMGKRGLNGIAVAKDDMELTQLIADTLNHLIDNGVYAEIYEFWGVSHFLVDESVINPEVSN</sequence>
<feature type="chain" id="PRO_5009301827" evidence="5">
    <location>
        <begin position="29"/>
        <end position="300"/>
    </location>
</feature>
<dbReference type="PANTHER" id="PTHR35936">
    <property type="entry name" value="MEMBRANE-BOUND LYTIC MUREIN TRANSGLYCOSYLASE F"/>
    <property type="match status" value="1"/>
</dbReference>
<evidence type="ECO:0000313" key="7">
    <source>
        <dbReference type="EMBL" id="SFD51304.1"/>
    </source>
</evidence>
<keyword evidence="3 5" id="KW-0732">Signal</keyword>
<comment type="subcellular location">
    <subcellularLocation>
        <location evidence="1">Cell envelope</location>
    </subcellularLocation>
</comment>